<gene>
    <name evidence="1" type="ORF">P618_201099</name>
</gene>
<evidence type="ECO:0000313" key="2">
    <source>
        <dbReference type="Proteomes" id="UP000019112"/>
    </source>
</evidence>
<dbReference type="Proteomes" id="UP000019112">
    <property type="component" value="Unassembled WGS sequence"/>
</dbReference>
<proteinExistence type="predicted"/>
<sequence length="51" mass="6070">MCVDATSFVFKASICQERDEATKQTFENLNHEILPKFFKDKTEKIERKRMS</sequence>
<evidence type="ECO:0000313" key="1">
    <source>
        <dbReference type="EMBL" id="ETZ06735.1"/>
    </source>
</evidence>
<protein>
    <submittedName>
        <fullName evidence="1">Uncharacterized protein</fullName>
    </submittedName>
</protein>
<name>W6TFF6_HOLOB</name>
<dbReference type="EMBL" id="AWTR02000086">
    <property type="protein sequence ID" value="ETZ06735.1"/>
    <property type="molecule type" value="Genomic_DNA"/>
</dbReference>
<organism evidence="1 2">
    <name type="scientific">Holospora obtusa F1</name>
    <dbReference type="NCBI Taxonomy" id="1399147"/>
    <lineage>
        <taxon>Bacteria</taxon>
        <taxon>Pseudomonadati</taxon>
        <taxon>Pseudomonadota</taxon>
        <taxon>Alphaproteobacteria</taxon>
        <taxon>Holosporales</taxon>
        <taxon>Holosporaceae</taxon>
        <taxon>Holospora</taxon>
    </lineage>
</organism>
<keyword evidence="2" id="KW-1185">Reference proteome</keyword>
<dbReference type="AlphaFoldDB" id="W6TFF6"/>
<accession>W6TFF6</accession>
<comment type="caution">
    <text evidence="1">The sequence shown here is derived from an EMBL/GenBank/DDBJ whole genome shotgun (WGS) entry which is preliminary data.</text>
</comment>
<reference evidence="1 2" key="1">
    <citation type="journal article" date="2014" name="FEMS Microbiol. Lett.">
        <title>Draft genome sequences of three Holospora species (Holospora obtusa, Holospora undulata, and Holospora elegans), endonuclear symbiotic bacteria of the ciliate Paramecium caudatum.</title>
        <authorList>
            <person name="Dohra H."/>
            <person name="Tanaka K."/>
            <person name="Suzuki T."/>
            <person name="Fujishima M."/>
            <person name="Suzuki H."/>
        </authorList>
    </citation>
    <scope>NUCLEOTIDE SEQUENCE [LARGE SCALE GENOMIC DNA]</scope>
    <source>
        <strain evidence="1 2">F1</strain>
    </source>
</reference>